<evidence type="ECO:0000313" key="2">
    <source>
        <dbReference type="Proteomes" id="UP001205311"/>
    </source>
</evidence>
<proteinExistence type="predicted"/>
<evidence type="ECO:0008006" key="3">
    <source>
        <dbReference type="Google" id="ProtNLM"/>
    </source>
</evidence>
<evidence type="ECO:0000313" key="1">
    <source>
        <dbReference type="EMBL" id="MCP2256634.1"/>
    </source>
</evidence>
<dbReference type="InterPro" id="IPR046203">
    <property type="entry name" value="DUF6236"/>
</dbReference>
<sequence length="402" mass="43621">MSGHRRHALYHPYFHVRDERWLKIAALYWPRIVRLVPDGYPTRDSDTVRALADEVVLRRSPESSVDAVAPVFLDLVNRHADQLRPSLGLRHPNAPGTADGPSFAWVHASQIAPAVRQALHDAGLALAPDNPHAAQSVPSQSGYQPQQHTQNSVWVAMSPRLAAVYMSVLAEDFATANRLQPTTDQDHAYAVVNHWTADSIAATVLDRAAEPPPATEEDLAERLGFLALSLVVPANLDAVPAERVLAIRRRHGAEFLAFGQAVDQTVEALSTDLAGIRDQAVLEEYLHDVVEARFVQPLDELRRTLRRLTGEAVTTSINVKTELPAGLTLAGGAWLSGHPVLAGSAAAAIGLMGVRRGLRQQRESARQASPAASFLLHTASDLPPRRLLGRTLARLGRVAGLV</sequence>
<reference evidence="1 2" key="1">
    <citation type="submission" date="2022-06" db="EMBL/GenBank/DDBJ databases">
        <title>Genomic Encyclopedia of Archaeal and Bacterial Type Strains, Phase II (KMG-II): from individual species to whole genera.</title>
        <authorList>
            <person name="Goeker M."/>
        </authorList>
    </citation>
    <scope>NUCLEOTIDE SEQUENCE [LARGE SCALE GENOMIC DNA]</scope>
    <source>
        <strain evidence="1 2">DSM 40477</strain>
    </source>
</reference>
<dbReference type="Pfam" id="PF19749">
    <property type="entry name" value="DUF6236"/>
    <property type="match status" value="1"/>
</dbReference>
<gene>
    <name evidence="1" type="ORF">LX15_000317</name>
</gene>
<dbReference type="RefSeq" id="WP_253667610.1">
    <property type="nucleotide sequence ID" value="NZ_JAMTCP010000001.1"/>
</dbReference>
<name>A0ABT1HM87_STRSD</name>
<dbReference type="EMBL" id="JAMTCP010000001">
    <property type="protein sequence ID" value="MCP2256634.1"/>
    <property type="molecule type" value="Genomic_DNA"/>
</dbReference>
<protein>
    <recommendedName>
        <fullName evidence="3">DUF2236 domain-containing protein</fullName>
    </recommendedName>
</protein>
<dbReference type="Proteomes" id="UP001205311">
    <property type="component" value="Unassembled WGS sequence"/>
</dbReference>
<keyword evidence="2" id="KW-1185">Reference proteome</keyword>
<organism evidence="1 2">
    <name type="scientific">Streptoalloteichus tenebrarius (strain ATCC 17920 / DSM 40477 / JCM 4838 / CBS 697.72 / NBRC 16177 / NCIMB 11028 / NRRL B-12390 / A12253. 1 / ISP 5477)</name>
    <name type="common">Streptomyces tenebrarius</name>
    <dbReference type="NCBI Taxonomy" id="1933"/>
    <lineage>
        <taxon>Bacteria</taxon>
        <taxon>Bacillati</taxon>
        <taxon>Actinomycetota</taxon>
        <taxon>Actinomycetes</taxon>
        <taxon>Pseudonocardiales</taxon>
        <taxon>Pseudonocardiaceae</taxon>
        <taxon>Streptoalloteichus</taxon>
    </lineage>
</organism>
<accession>A0ABT1HM87</accession>
<comment type="caution">
    <text evidence="1">The sequence shown here is derived from an EMBL/GenBank/DDBJ whole genome shotgun (WGS) entry which is preliminary data.</text>
</comment>